<feature type="compositionally biased region" description="Low complexity" evidence="2">
    <location>
        <begin position="67"/>
        <end position="77"/>
    </location>
</feature>
<dbReference type="Proteomes" id="UP000241890">
    <property type="component" value="Unassembled WGS sequence"/>
</dbReference>
<dbReference type="Pfam" id="PF25972">
    <property type="entry name" value="At4g15545_C"/>
    <property type="match status" value="1"/>
</dbReference>
<evidence type="ECO:0000313" key="4">
    <source>
        <dbReference type="EMBL" id="GBG32827.1"/>
    </source>
</evidence>
<protein>
    <recommendedName>
        <fullName evidence="3">At4g15545-like C-terminal domain-containing protein</fullName>
    </recommendedName>
</protein>
<comment type="caution">
    <text evidence="4">The sequence shown here is derived from an EMBL/GenBank/DDBJ whole genome shotgun (WGS) entry which is preliminary data.</text>
</comment>
<feature type="domain" description="At4g15545-like C-terminal" evidence="3">
    <location>
        <begin position="99"/>
        <end position="160"/>
    </location>
</feature>
<dbReference type="EMBL" id="BEYU01000132">
    <property type="protein sequence ID" value="GBG32827.1"/>
    <property type="molecule type" value="Genomic_DNA"/>
</dbReference>
<dbReference type="AlphaFoldDB" id="A0A2R5GPN2"/>
<dbReference type="OrthoDB" id="5599468at2759"/>
<proteinExistence type="predicted"/>
<dbReference type="InterPro" id="IPR058935">
    <property type="entry name" value="At4g15545-like_C"/>
</dbReference>
<evidence type="ECO:0000313" key="5">
    <source>
        <dbReference type="Proteomes" id="UP000241890"/>
    </source>
</evidence>
<feature type="region of interest" description="Disordered" evidence="2">
    <location>
        <begin position="63"/>
        <end position="96"/>
    </location>
</feature>
<accession>A0A2R5GPN2</accession>
<evidence type="ECO:0000256" key="2">
    <source>
        <dbReference type="SAM" id="MobiDB-lite"/>
    </source>
</evidence>
<evidence type="ECO:0000256" key="1">
    <source>
        <dbReference type="SAM" id="Coils"/>
    </source>
</evidence>
<name>A0A2R5GPN2_9STRA</name>
<evidence type="ECO:0000259" key="3">
    <source>
        <dbReference type="Pfam" id="PF25972"/>
    </source>
</evidence>
<reference evidence="4 5" key="1">
    <citation type="submission" date="2017-12" db="EMBL/GenBank/DDBJ databases">
        <title>Sequencing, de novo assembly and annotation of complete genome of a new Thraustochytrid species, strain FCC1311.</title>
        <authorList>
            <person name="Sedici K."/>
            <person name="Godart F."/>
            <person name="Aiese Cigliano R."/>
            <person name="Sanseverino W."/>
            <person name="Barakat M."/>
            <person name="Ortet P."/>
            <person name="Marechal E."/>
            <person name="Cagnac O."/>
            <person name="Amato A."/>
        </authorList>
    </citation>
    <scope>NUCLEOTIDE SEQUENCE [LARGE SCALE GENOMIC DNA]</scope>
</reference>
<keyword evidence="1" id="KW-0175">Coiled coil</keyword>
<gene>
    <name evidence="4" type="ORF">FCC1311_090522</name>
</gene>
<dbReference type="InParanoid" id="A0A2R5GPN2"/>
<keyword evidence="5" id="KW-1185">Reference proteome</keyword>
<feature type="coiled-coil region" evidence="1">
    <location>
        <begin position="15"/>
        <end position="60"/>
    </location>
</feature>
<organism evidence="4 5">
    <name type="scientific">Hondaea fermentalgiana</name>
    <dbReference type="NCBI Taxonomy" id="2315210"/>
    <lineage>
        <taxon>Eukaryota</taxon>
        <taxon>Sar</taxon>
        <taxon>Stramenopiles</taxon>
        <taxon>Bigyra</taxon>
        <taxon>Labyrinthulomycetes</taxon>
        <taxon>Thraustochytrida</taxon>
        <taxon>Thraustochytriidae</taxon>
        <taxon>Hondaea</taxon>
    </lineage>
</organism>
<sequence length="165" mass="18540">MALEAALEHVRQAFEEELANEREIHAQEVEAVRREHQGVVDRLVEENRRLVEERNALLAQMTHARPSRSASISSQSAYPHTLGLSPHGSVDPEELSRRGREFFGKARTLLSEEQFAQLLSSMKELNRGHVTREDVVATAAVLLREAEAPELVDTFELLLQGQIPA</sequence>